<dbReference type="InterPro" id="IPR004500">
    <property type="entry name" value="Pro-tRNA-synth_IIa_bac-type"/>
</dbReference>
<dbReference type="GO" id="GO:0005524">
    <property type="term" value="F:ATP binding"/>
    <property type="evidence" value="ECO:0007669"/>
    <property type="project" value="UniProtKB-UniRule"/>
</dbReference>
<gene>
    <name evidence="10" type="primary">proS</name>
    <name evidence="12" type="ORF">CJ255_17945</name>
</gene>
<dbReference type="InterPro" id="IPR036754">
    <property type="entry name" value="YbaK/aa-tRNA-synt-asso_dom_sf"/>
</dbReference>
<dbReference type="InterPro" id="IPR044140">
    <property type="entry name" value="ProRS_anticodon_short"/>
</dbReference>
<comment type="subcellular location">
    <subcellularLocation>
        <location evidence="1 10">Cytoplasm</location>
    </subcellularLocation>
</comment>
<keyword evidence="6 10" id="KW-0067">ATP-binding</keyword>
<dbReference type="EC" id="6.1.1.15" evidence="10"/>
<dbReference type="InterPro" id="IPR002314">
    <property type="entry name" value="aa-tRNA-synt_IIb"/>
</dbReference>
<dbReference type="HAMAP" id="MF_01569">
    <property type="entry name" value="Pro_tRNA_synth_type1"/>
    <property type="match status" value="1"/>
</dbReference>
<dbReference type="InterPro" id="IPR036621">
    <property type="entry name" value="Anticodon-bd_dom_sf"/>
</dbReference>
<dbReference type="InterPro" id="IPR045864">
    <property type="entry name" value="aa-tRNA-synth_II/BPL/LPL"/>
</dbReference>
<keyword evidence="4 10" id="KW-0436">Ligase</keyword>
<dbReference type="InterPro" id="IPR004154">
    <property type="entry name" value="Anticodon-bd"/>
</dbReference>
<evidence type="ECO:0000256" key="9">
    <source>
        <dbReference type="ARBA" id="ARBA00047671"/>
    </source>
</evidence>
<evidence type="ECO:0000256" key="5">
    <source>
        <dbReference type="ARBA" id="ARBA00022741"/>
    </source>
</evidence>
<accession>A0A2A6RFK7</accession>
<organism evidence="12 13">
    <name type="scientific">Candidatus Viridilinea mediisalina</name>
    <dbReference type="NCBI Taxonomy" id="2024553"/>
    <lineage>
        <taxon>Bacteria</taxon>
        <taxon>Bacillati</taxon>
        <taxon>Chloroflexota</taxon>
        <taxon>Chloroflexia</taxon>
        <taxon>Chloroflexales</taxon>
        <taxon>Chloroflexineae</taxon>
        <taxon>Oscillochloridaceae</taxon>
        <taxon>Candidatus Viridilinea</taxon>
    </lineage>
</organism>
<evidence type="ECO:0000256" key="10">
    <source>
        <dbReference type="HAMAP-Rule" id="MF_01569"/>
    </source>
</evidence>
<dbReference type="PANTHER" id="PTHR42753:SF2">
    <property type="entry name" value="PROLINE--TRNA LIGASE"/>
    <property type="match status" value="1"/>
</dbReference>
<protein>
    <recommendedName>
        <fullName evidence="10">Proline--tRNA ligase</fullName>
        <ecNumber evidence="10">6.1.1.15</ecNumber>
    </recommendedName>
    <alternativeName>
        <fullName evidence="10">Prolyl-tRNA synthetase</fullName>
        <shortName evidence="10">ProRS</shortName>
    </alternativeName>
</protein>
<comment type="subunit">
    <text evidence="2 10">Homodimer.</text>
</comment>
<evidence type="ECO:0000313" key="13">
    <source>
        <dbReference type="Proteomes" id="UP000220527"/>
    </source>
</evidence>
<evidence type="ECO:0000256" key="2">
    <source>
        <dbReference type="ARBA" id="ARBA00011738"/>
    </source>
</evidence>
<dbReference type="GO" id="GO:0006433">
    <property type="term" value="P:prolyl-tRNA aminoacylation"/>
    <property type="evidence" value="ECO:0007669"/>
    <property type="project" value="UniProtKB-UniRule"/>
</dbReference>
<dbReference type="OrthoDB" id="9809052at2"/>
<dbReference type="InterPro" id="IPR050062">
    <property type="entry name" value="Pro-tRNA_synthetase"/>
</dbReference>
<dbReference type="GO" id="GO:0005829">
    <property type="term" value="C:cytosol"/>
    <property type="evidence" value="ECO:0007669"/>
    <property type="project" value="TreeGrafter"/>
</dbReference>
<dbReference type="RefSeq" id="WP_097645472.1">
    <property type="nucleotide sequence ID" value="NZ_NQWI01000119.1"/>
</dbReference>
<evidence type="ECO:0000256" key="6">
    <source>
        <dbReference type="ARBA" id="ARBA00022840"/>
    </source>
</evidence>
<proteinExistence type="inferred from homology"/>
<evidence type="ECO:0000256" key="3">
    <source>
        <dbReference type="ARBA" id="ARBA00022490"/>
    </source>
</evidence>
<name>A0A2A6RFK7_9CHLR</name>
<keyword evidence="3 10" id="KW-0963">Cytoplasm</keyword>
<keyword evidence="8 10" id="KW-0030">Aminoacyl-tRNA synthetase</keyword>
<evidence type="ECO:0000256" key="1">
    <source>
        <dbReference type="ARBA" id="ARBA00004496"/>
    </source>
</evidence>
<dbReference type="InterPro" id="IPR007214">
    <property type="entry name" value="YbaK/aa-tRNA-synth-assoc-dom"/>
</dbReference>
<dbReference type="Gene3D" id="3.30.930.10">
    <property type="entry name" value="Bira Bifunctional Protein, Domain 2"/>
    <property type="match status" value="2"/>
</dbReference>
<dbReference type="CDD" id="cd00861">
    <property type="entry name" value="ProRS_anticodon_short"/>
    <property type="match status" value="1"/>
</dbReference>
<dbReference type="Pfam" id="PF03129">
    <property type="entry name" value="HGTP_anticodon"/>
    <property type="match status" value="1"/>
</dbReference>
<reference evidence="13" key="1">
    <citation type="submission" date="2017-08" db="EMBL/GenBank/DDBJ databases">
        <authorList>
            <person name="Grouzdev D.S."/>
            <person name="Gaisin V.A."/>
            <person name="Rysina M.S."/>
            <person name="Gorlenko V.M."/>
        </authorList>
    </citation>
    <scope>NUCLEOTIDE SEQUENCE [LARGE SCALE GENOMIC DNA]</scope>
    <source>
        <strain evidence="13">Kir15-3F</strain>
    </source>
</reference>
<dbReference type="CDD" id="cd04334">
    <property type="entry name" value="ProRS-INS"/>
    <property type="match status" value="1"/>
</dbReference>
<dbReference type="Gene3D" id="3.40.50.800">
    <property type="entry name" value="Anticodon-binding domain"/>
    <property type="match status" value="1"/>
</dbReference>
<evidence type="ECO:0000256" key="4">
    <source>
        <dbReference type="ARBA" id="ARBA00022598"/>
    </source>
</evidence>
<comment type="function">
    <text evidence="10">Catalyzes the attachment of proline to tRNA(Pro) in a two-step reaction: proline is first activated by ATP to form Pro-AMP and then transferred to the acceptor end of tRNA(Pro). As ProRS can inadvertently accommodate and process non-cognate amino acids such as alanine and cysteine, to avoid such errors it has two additional distinct editing activities against alanine. One activity is designated as 'pretransfer' editing and involves the tRNA(Pro)-independent hydrolysis of activated Ala-AMP. The other activity is designated 'posttransfer' editing and involves deacylation of mischarged Ala-tRNA(Pro). The misacylated Cys-tRNA(Pro) is not edited by ProRS.</text>
</comment>
<dbReference type="Gene3D" id="3.90.960.10">
    <property type="entry name" value="YbaK/aminoacyl-tRNA synthetase-associated domain"/>
    <property type="match status" value="1"/>
</dbReference>
<evidence type="ECO:0000256" key="7">
    <source>
        <dbReference type="ARBA" id="ARBA00022917"/>
    </source>
</evidence>
<comment type="domain">
    <text evidence="10">Consists of three domains: the N-terminal catalytic domain, the editing domain and the C-terminal anticodon-binding domain.</text>
</comment>
<dbReference type="PROSITE" id="PS50862">
    <property type="entry name" value="AA_TRNA_LIGASE_II"/>
    <property type="match status" value="1"/>
</dbReference>
<dbReference type="Pfam" id="PF00587">
    <property type="entry name" value="tRNA-synt_2b"/>
    <property type="match status" value="1"/>
</dbReference>
<dbReference type="Proteomes" id="UP000220527">
    <property type="component" value="Unassembled WGS sequence"/>
</dbReference>
<comment type="caution">
    <text evidence="12">The sequence shown here is derived from an EMBL/GenBank/DDBJ whole genome shotgun (WGS) entry which is preliminary data.</text>
</comment>
<dbReference type="GO" id="GO:0002161">
    <property type="term" value="F:aminoacyl-tRNA deacylase activity"/>
    <property type="evidence" value="ECO:0007669"/>
    <property type="project" value="InterPro"/>
</dbReference>
<dbReference type="SUPFAM" id="SSF52954">
    <property type="entry name" value="Class II aaRS ABD-related"/>
    <property type="match status" value="1"/>
</dbReference>
<evidence type="ECO:0000256" key="8">
    <source>
        <dbReference type="ARBA" id="ARBA00023146"/>
    </source>
</evidence>
<dbReference type="AlphaFoldDB" id="A0A2A6RFK7"/>
<dbReference type="NCBIfam" id="NF006625">
    <property type="entry name" value="PRK09194.1"/>
    <property type="match status" value="1"/>
</dbReference>
<sequence length="570" mass="61039">MRLSTLLGRTLREVPAEAEHIGYQLALRAGLTRSLGSGSFALLPLGLAALRRIEALMHAEMAALGAQEVRTPIIQLASLWEQTGRYHSYGPQMLKLQDRNERQLVFAPTHEEAIAELARREVNSYRQLPALAYQIHTKYRDELRTRGGLLRLREFTMLDVYSLDADQQGLDAAYEQVAIAFKRIFERCGVAYTAVEAAAGEVGGQEPREYMALAGHGEDQLALCAACGYAANLDVATARREVDTTPVDATLEEVATPATPTIADLARFLGLPEAATAKAVFFDTPERGLIFAVIRGDLEVNESKLCHAAQVSALHPASSEQISAAGATPGYASPVGLAVRPADSPDGPGVIVVADPSVVAAGALVAGANRAGYHLRHVVYGRDWTATMVCDIATVRAGDPCVACGAPLAIERGVELGHIFKLGTRYSEALGASYLAEAGTMQPIFMGSYGMGLERLLQTIIEQHHDERGIVWPAAIAPADVHLIALGKGAGPRTAAAQLYAELQAAGLRPLLDDRDETAGVKFNDADLIGLPMRLVISERLLASNEVELKPRCGEAYRVARSELLAALRG</sequence>
<dbReference type="InterPro" id="IPR023717">
    <property type="entry name" value="Pro-tRNA-Synthase_IIa_type1"/>
</dbReference>
<dbReference type="PANTHER" id="PTHR42753">
    <property type="entry name" value="MITOCHONDRIAL RIBOSOME PROTEIN L39/PROLYL-TRNA LIGASE FAMILY MEMBER"/>
    <property type="match status" value="1"/>
</dbReference>
<dbReference type="InterPro" id="IPR002316">
    <property type="entry name" value="Pro-tRNA-ligase_IIa"/>
</dbReference>
<comment type="similarity">
    <text evidence="10">Belongs to the class-II aminoacyl-tRNA synthetase family. ProS type 1 subfamily.</text>
</comment>
<dbReference type="PRINTS" id="PR01046">
    <property type="entry name" value="TRNASYNTHPRO"/>
</dbReference>
<evidence type="ECO:0000259" key="11">
    <source>
        <dbReference type="PROSITE" id="PS50862"/>
    </source>
</evidence>
<dbReference type="SUPFAM" id="SSF55681">
    <property type="entry name" value="Class II aaRS and biotin synthetases"/>
    <property type="match status" value="1"/>
</dbReference>
<dbReference type="NCBIfam" id="TIGR00409">
    <property type="entry name" value="proS_fam_II"/>
    <property type="match status" value="1"/>
</dbReference>
<evidence type="ECO:0000313" key="12">
    <source>
        <dbReference type="EMBL" id="PDW01665.1"/>
    </source>
</evidence>
<keyword evidence="5 10" id="KW-0547">Nucleotide-binding</keyword>
<dbReference type="InterPro" id="IPR006195">
    <property type="entry name" value="aa-tRNA-synth_II"/>
</dbReference>
<keyword evidence="7 10" id="KW-0648">Protein biosynthesis</keyword>
<dbReference type="Pfam" id="PF04073">
    <property type="entry name" value="tRNA_edit"/>
    <property type="match status" value="1"/>
</dbReference>
<feature type="domain" description="Aminoacyl-transfer RNA synthetases class-II family profile" evidence="11">
    <location>
        <begin position="38"/>
        <end position="473"/>
    </location>
</feature>
<keyword evidence="13" id="KW-1185">Reference proteome</keyword>
<comment type="catalytic activity">
    <reaction evidence="9 10">
        <text>tRNA(Pro) + L-proline + ATP = L-prolyl-tRNA(Pro) + AMP + diphosphate</text>
        <dbReference type="Rhea" id="RHEA:14305"/>
        <dbReference type="Rhea" id="RHEA-COMP:9700"/>
        <dbReference type="Rhea" id="RHEA-COMP:9702"/>
        <dbReference type="ChEBI" id="CHEBI:30616"/>
        <dbReference type="ChEBI" id="CHEBI:33019"/>
        <dbReference type="ChEBI" id="CHEBI:60039"/>
        <dbReference type="ChEBI" id="CHEBI:78442"/>
        <dbReference type="ChEBI" id="CHEBI:78532"/>
        <dbReference type="ChEBI" id="CHEBI:456215"/>
        <dbReference type="EC" id="6.1.1.15"/>
    </reaction>
</comment>
<dbReference type="EMBL" id="NQWI01000119">
    <property type="protein sequence ID" value="PDW01665.1"/>
    <property type="molecule type" value="Genomic_DNA"/>
</dbReference>
<dbReference type="SUPFAM" id="SSF55826">
    <property type="entry name" value="YbaK/ProRS associated domain"/>
    <property type="match status" value="1"/>
</dbReference>
<dbReference type="GO" id="GO:0004827">
    <property type="term" value="F:proline-tRNA ligase activity"/>
    <property type="evidence" value="ECO:0007669"/>
    <property type="project" value="UniProtKB-UniRule"/>
</dbReference>